<gene>
    <name evidence="2" type="ORF">WKV44_03040</name>
</gene>
<organism evidence="2 3">
    <name type="scientific">Rarispira pelagica</name>
    <dbReference type="NCBI Taxonomy" id="3141764"/>
    <lineage>
        <taxon>Bacteria</taxon>
        <taxon>Pseudomonadati</taxon>
        <taxon>Spirochaetota</taxon>
        <taxon>Spirochaetia</taxon>
        <taxon>Winmispirales</taxon>
        <taxon>Winmispiraceae</taxon>
        <taxon>Rarispira</taxon>
    </lineage>
</organism>
<feature type="chain" id="PRO_5045963469" evidence="1">
    <location>
        <begin position="22"/>
        <end position="437"/>
    </location>
</feature>
<accession>A0ABU9UA16</accession>
<proteinExistence type="predicted"/>
<comment type="caution">
    <text evidence="2">The sequence shown here is derived from an EMBL/GenBank/DDBJ whole genome shotgun (WGS) entry which is preliminary data.</text>
</comment>
<dbReference type="RefSeq" id="WP_420068960.1">
    <property type="nucleotide sequence ID" value="NZ_JBCHKQ010000001.1"/>
</dbReference>
<dbReference type="InterPro" id="IPR046173">
    <property type="entry name" value="DUF6175"/>
</dbReference>
<dbReference type="PROSITE" id="PS51257">
    <property type="entry name" value="PROKAR_LIPOPROTEIN"/>
    <property type="match status" value="1"/>
</dbReference>
<name>A0ABU9UA16_9SPIR</name>
<keyword evidence="3" id="KW-1185">Reference proteome</keyword>
<dbReference type="EMBL" id="JBCHKQ010000001">
    <property type="protein sequence ID" value="MEM5947512.1"/>
    <property type="molecule type" value="Genomic_DNA"/>
</dbReference>
<protein>
    <submittedName>
        <fullName evidence="2">DUF6175 family protein</fullName>
    </submittedName>
</protein>
<evidence type="ECO:0000256" key="1">
    <source>
        <dbReference type="SAM" id="SignalP"/>
    </source>
</evidence>
<sequence length="437" mass="48984">MRSLRKIALLGFIIMSFFVSCASAPSRSPSRPASPAVNDVVTGHGEGESLGQALSRAKIDAIRKGVEILIGREALANNMERIKKVLFDTSNPNAYLYMDTLETLKKDNTGTIDEPNYVYELKIRVRLDAIKKVLDANAIATEAGADAKDGRAKELVEDEMRDEPLPPFKPEKLSPEEEEFLSNYLDKLTYMVYFDEKSAEDEFLIKSAISMANNYLLSQGYSLIDLEQIEKLKNDQQLLYEEETGKELSLIQWIAQKLNADVYIELDAVTEGQSKDDKYYGSAKVTLKIFEASTGVLLGAIPYSSPRTFSKVSEFDAISNALQSTVYKAMAAAVKQTRNVLSGKYRDGIQYDLVLQSTPDQKTIARFRSKLRNKDKVKDIKTIYQSSEETKFAVYFLGSVEELEELIYDVSDSIPGMEYIEPVVIRGKSLTFDTGLE</sequence>
<reference evidence="2 3" key="1">
    <citation type="submission" date="2024-03" db="EMBL/GenBank/DDBJ databases">
        <title>Ignisphaera cupida sp. nov., a hyperthermophilic hydrolytic archaeon from a hot spring of Kamchatka, and proposal of Ignisphaeraceae fam. nov.</title>
        <authorList>
            <person name="Podosokorskaya O.A."/>
            <person name="Elcheninov A.G."/>
            <person name="Maltseva A.I."/>
            <person name="Zayulina K.S."/>
            <person name="Novikov A."/>
            <person name="Merkel A.Y."/>
        </authorList>
    </citation>
    <scope>NUCLEOTIDE SEQUENCE [LARGE SCALE GENOMIC DNA]</scope>
    <source>
        <strain evidence="2 3">38H-sp</strain>
    </source>
</reference>
<evidence type="ECO:0000313" key="3">
    <source>
        <dbReference type="Proteomes" id="UP001466331"/>
    </source>
</evidence>
<keyword evidence="1" id="KW-0732">Signal</keyword>
<feature type="signal peptide" evidence="1">
    <location>
        <begin position="1"/>
        <end position="21"/>
    </location>
</feature>
<evidence type="ECO:0000313" key="2">
    <source>
        <dbReference type="EMBL" id="MEM5947512.1"/>
    </source>
</evidence>
<dbReference type="Pfam" id="PF19672">
    <property type="entry name" value="DUF6175"/>
    <property type="match status" value="1"/>
</dbReference>
<dbReference type="Proteomes" id="UP001466331">
    <property type="component" value="Unassembled WGS sequence"/>
</dbReference>